<protein>
    <submittedName>
        <fullName evidence="1">Uncharacterized protein</fullName>
    </submittedName>
</protein>
<reference evidence="1 2" key="1">
    <citation type="submission" date="2016-04" db="EMBL/GenBank/DDBJ databases">
        <title>Genome analyses suggest a sexual origin of heterokaryosis in a supposedly ancient asexual fungus.</title>
        <authorList>
            <person name="Ropars J."/>
            <person name="Sedzielewska K."/>
            <person name="Noel J."/>
            <person name="Charron P."/>
            <person name="Farinelli L."/>
            <person name="Marton T."/>
            <person name="Kruger M."/>
            <person name="Pelin A."/>
            <person name="Brachmann A."/>
            <person name="Corradi N."/>
        </authorList>
    </citation>
    <scope>NUCLEOTIDE SEQUENCE [LARGE SCALE GENOMIC DNA]</scope>
    <source>
        <strain evidence="1 2">C2</strain>
    </source>
</reference>
<gene>
    <name evidence="1" type="ORF">RhiirC2_865044</name>
</gene>
<dbReference type="AlphaFoldDB" id="A0A2N1NES8"/>
<evidence type="ECO:0000313" key="2">
    <source>
        <dbReference type="Proteomes" id="UP000233469"/>
    </source>
</evidence>
<comment type="caution">
    <text evidence="1">The sequence shown here is derived from an EMBL/GenBank/DDBJ whole genome shotgun (WGS) entry which is preliminary data.</text>
</comment>
<dbReference type="Proteomes" id="UP000233469">
    <property type="component" value="Unassembled WGS sequence"/>
</dbReference>
<name>A0A2N1NES8_9GLOM</name>
<dbReference type="VEuPathDB" id="FungiDB:FUN_009117"/>
<dbReference type="EMBL" id="LLXL01000442">
    <property type="protein sequence ID" value="PKK72412.1"/>
    <property type="molecule type" value="Genomic_DNA"/>
</dbReference>
<organism evidence="1 2">
    <name type="scientific">Rhizophagus irregularis</name>
    <dbReference type="NCBI Taxonomy" id="588596"/>
    <lineage>
        <taxon>Eukaryota</taxon>
        <taxon>Fungi</taxon>
        <taxon>Fungi incertae sedis</taxon>
        <taxon>Mucoromycota</taxon>
        <taxon>Glomeromycotina</taxon>
        <taxon>Glomeromycetes</taxon>
        <taxon>Glomerales</taxon>
        <taxon>Glomeraceae</taxon>
        <taxon>Rhizophagus</taxon>
    </lineage>
</organism>
<proteinExistence type="predicted"/>
<evidence type="ECO:0000313" key="1">
    <source>
        <dbReference type="EMBL" id="PKK72412.1"/>
    </source>
</evidence>
<dbReference type="VEuPathDB" id="FungiDB:RhiirFUN_007907"/>
<sequence length="234" mass="26915">MLLLKLTRIFRLPLFLPFLLKKKKKKIFSYYIIIKKKMASDLTLAIMLLSVCLWILVTHIQSPVELLLQLTINENNSMITVPDNNNNTYLNLYQEDIPIGCKVTKVIKSKFTNDENEIGIINFSQFPNGIIQVSGEINNVTRVTQHDVSNLYFEIEDFDDDDKGAKGASKIVIGNDNLFINKREGGIINFIFVTKLISIDNKCNLNQNHRRIRKNVIGIGKKFVVYIKNNDELH</sequence>
<accession>A0A2N1NES8</accession>
<reference evidence="1 2" key="2">
    <citation type="submission" date="2017-10" db="EMBL/GenBank/DDBJ databases">
        <title>Extensive intraspecific genome diversity in a model arbuscular mycorrhizal fungus.</title>
        <authorList>
            <person name="Chen E.C.H."/>
            <person name="Morin E."/>
            <person name="Baudet D."/>
            <person name="Noel J."/>
            <person name="Ndikumana S."/>
            <person name="Charron P."/>
            <person name="St-Onge C."/>
            <person name="Giorgi J."/>
            <person name="Grigoriev I.V."/>
            <person name="Roux C."/>
            <person name="Martin F.M."/>
            <person name="Corradi N."/>
        </authorList>
    </citation>
    <scope>NUCLEOTIDE SEQUENCE [LARGE SCALE GENOMIC DNA]</scope>
    <source>
        <strain evidence="1 2">C2</strain>
    </source>
</reference>